<feature type="region of interest" description="Disordered" evidence="1">
    <location>
        <begin position="282"/>
        <end position="354"/>
    </location>
</feature>
<evidence type="ECO:0000256" key="1">
    <source>
        <dbReference type="SAM" id="MobiDB-lite"/>
    </source>
</evidence>
<reference evidence="2 3" key="1">
    <citation type="journal article" date="2015" name="Genome Biol. Evol.">
        <title>Comparative Genomics of a Bacterivorous Green Alga Reveals Evolutionary Causalities and Consequences of Phago-Mixotrophic Mode of Nutrition.</title>
        <authorList>
            <person name="Burns J.A."/>
            <person name="Paasch A."/>
            <person name="Narechania A."/>
            <person name="Kim E."/>
        </authorList>
    </citation>
    <scope>NUCLEOTIDE SEQUENCE [LARGE SCALE GENOMIC DNA]</scope>
    <source>
        <strain evidence="2 3">PLY_AMNH</strain>
    </source>
</reference>
<feature type="compositionally biased region" description="Acidic residues" evidence="1">
    <location>
        <begin position="43"/>
        <end position="72"/>
    </location>
</feature>
<dbReference type="Proteomes" id="UP001190700">
    <property type="component" value="Unassembled WGS sequence"/>
</dbReference>
<comment type="caution">
    <text evidence="2">The sequence shown here is derived from an EMBL/GenBank/DDBJ whole genome shotgun (WGS) entry which is preliminary data.</text>
</comment>
<evidence type="ECO:0000313" key="3">
    <source>
        <dbReference type="Proteomes" id="UP001190700"/>
    </source>
</evidence>
<name>A0AAE0FAI1_9CHLO</name>
<dbReference type="AlphaFoldDB" id="A0AAE0FAI1"/>
<organism evidence="2 3">
    <name type="scientific">Cymbomonas tetramitiformis</name>
    <dbReference type="NCBI Taxonomy" id="36881"/>
    <lineage>
        <taxon>Eukaryota</taxon>
        <taxon>Viridiplantae</taxon>
        <taxon>Chlorophyta</taxon>
        <taxon>Pyramimonadophyceae</taxon>
        <taxon>Pyramimonadales</taxon>
        <taxon>Pyramimonadaceae</taxon>
        <taxon>Cymbomonas</taxon>
    </lineage>
</organism>
<proteinExistence type="predicted"/>
<evidence type="ECO:0000313" key="2">
    <source>
        <dbReference type="EMBL" id="KAK3256181.1"/>
    </source>
</evidence>
<sequence>VWERLAGEVVDGAGHGDNSQRSLRVPSPCAEGPRYEIVPPSSESEEEDEDSEDESVDEVDDGPSEGEVDCECTESGSVPSSTTDARLVAPDGVPRIRLSAEGPSTTFFNSANRSAASCPMDLAGTGNVGADRRTRRALPDYALQVEIPCALPHLMSRVALRNAPTPSWVVPKHGGPPPGKFTSYPAPPGSRGRERNPTVAVEERELLLARDVLRCRPLPQGAPPKAPPLVRMGSNAKQTLLAASKCAGGEVVYPTKTLIVPRVLSPTMLDAAPSMLEEYNFRKENPRQAPTEERRRLRSLSHSWSEGFGPPKHSRGGLMVSSCRSRPSVDRRPTKPGGAMYGRQAYSSSLIAHE</sequence>
<dbReference type="EMBL" id="LGRX02021902">
    <property type="protein sequence ID" value="KAK3256181.1"/>
    <property type="molecule type" value="Genomic_DNA"/>
</dbReference>
<feature type="region of interest" description="Disordered" evidence="1">
    <location>
        <begin position="169"/>
        <end position="197"/>
    </location>
</feature>
<feature type="region of interest" description="Disordered" evidence="1">
    <location>
        <begin position="1"/>
        <end position="89"/>
    </location>
</feature>
<keyword evidence="3" id="KW-1185">Reference proteome</keyword>
<feature type="compositionally biased region" description="Polar residues" evidence="1">
    <location>
        <begin position="74"/>
        <end position="84"/>
    </location>
</feature>
<protein>
    <submittedName>
        <fullName evidence="2">Uncharacterized protein</fullName>
    </submittedName>
</protein>
<gene>
    <name evidence="2" type="ORF">CYMTET_34670</name>
</gene>
<feature type="compositionally biased region" description="Polar residues" evidence="1">
    <location>
        <begin position="345"/>
        <end position="354"/>
    </location>
</feature>
<feature type="non-terminal residue" evidence="2">
    <location>
        <position position="1"/>
    </location>
</feature>
<accession>A0AAE0FAI1</accession>
<feature type="compositionally biased region" description="Basic and acidic residues" evidence="1">
    <location>
        <begin position="282"/>
        <end position="295"/>
    </location>
</feature>